<dbReference type="InterPro" id="IPR005532">
    <property type="entry name" value="SUMF_dom"/>
</dbReference>
<dbReference type="PROSITE" id="PS51257">
    <property type="entry name" value="PROKAR_LIPOPROTEIN"/>
    <property type="match status" value="1"/>
</dbReference>
<feature type="signal peptide" evidence="1">
    <location>
        <begin position="1"/>
        <end position="23"/>
    </location>
</feature>
<organism evidence="3 4">
    <name type="scientific">Chitinophaga niastensis</name>
    <dbReference type="NCBI Taxonomy" id="536980"/>
    <lineage>
        <taxon>Bacteria</taxon>
        <taxon>Pseudomonadati</taxon>
        <taxon>Bacteroidota</taxon>
        <taxon>Chitinophagia</taxon>
        <taxon>Chitinophagales</taxon>
        <taxon>Chitinophagaceae</taxon>
        <taxon>Chitinophaga</taxon>
    </lineage>
</organism>
<evidence type="ECO:0000313" key="4">
    <source>
        <dbReference type="Proteomes" id="UP000240971"/>
    </source>
</evidence>
<dbReference type="InterPro" id="IPR042095">
    <property type="entry name" value="SUMF_sf"/>
</dbReference>
<name>A0A2P8HF65_CHINA</name>
<dbReference type="GO" id="GO:0120147">
    <property type="term" value="F:formylglycine-generating oxidase activity"/>
    <property type="evidence" value="ECO:0007669"/>
    <property type="project" value="TreeGrafter"/>
</dbReference>
<dbReference type="InterPro" id="IPR051043">
    <property type="entry name" value="Sulfatase_Mod_Factor_Kinase"/>
</dbReference>
<dbReference type="PANTHER" id="PTHR23150:SF19">
    <property type="entry name" value="FORMYLGLYCINE-GENERATING ENZYME"/>
    <property type="match status" value="1"/>
</dbReference>
<protein>
    <submittedName>
        <fullName evidence="3">Formylglycine-generating enzyme required for sulfatase activity</fullName>
    </submittedName>
</protein>
<dbReference type="InterPro" id="IPR016187">
    <property type="entry name" value="CTDL_fold"/>
</dbReference>
<keyword evidence="1" id="KW-0732">Signal</keyword>
<dbReference type="PANTHER" id="PTHR23150">
    <property type="entry name" value="SULFATASE MODIFYING FACTOR 1, 2"/>
    <property type="match status" value="1"/>
</dbReference>
<gene>
    <name evidence="3" type="ORF">CLV51_105208</name>
</gene>
<reference evidence="3 4" key="1">
    <citation type="submission" date="2018-03" db="EMBL/GenBank/DDBJ databases">
        <title>Genomic Encyclopedia of Archaeal and Bacterial Type Strains, Phase II (KMG-II): from individual species to whole genera.</title>
        <authorList>
            <person name="Goeker M."/>
        </authorList>
    </citation>
    <scope>NUCLEOTIDE SEQUENCE [LARGE SCALE GENOMIC DNA]</scope>
    <source>
        <strain evidence="3 4">DSM 24859</strain>
    </source>
</reference>
<dbReference type="Gene3D" id="3.90.1580.10">
    <property type="entry name" value="paralog of FGE (formylglycine-generating enzyme)"/>
    <property type="match status" value="1"/>
</dbReference>
<feature type="domain" description="Sulfatase-modifying factor enzyme-like" evidence="2">
    <location>
        <begin position="44"/>
        <end position="350"/>
    </location>
</feature>
<dbReference type="AlphaFoldDB" id="A0A2P8HF65"/>
<dbReference type="EMBL" id="PYAW01000005">
    <property type="protein sequence ID" value="PSL44835.1"/>
    <property type="molecule type" value="Genomic_DNA"/>
</dbReference>
<proteinExistence type="predicted"/>
<dbReference type="Pfam" id="PF03781">
    <property type="entry name" value="FGE-sulfatase"/>
    <property type="match status" value="1"/>
</dbReference>
<dbReference type="SUPFAM" id="SSF56436">
    <property type="entry name" value="C-type lectin-like"/>
    <property type="match status" value="1"/>
</dbReference>
<accession>A0A2P8HF65</accession>
<sequence length="352" mass="38735">MPCRFLLLPAIAVVFSACNNSNATNNTESIGAAGVAIVGTVPAGMTAIDGGSFQMGTNEAQSYAPEQPAHPVQVKGFYMDATEVTNKQFKEFVEATGYKTIAERKPEWEELKQQLPPGTPAPPDDELIPGSMVFIPPSHPVKTDNIGGWWKWVPGADWQHPEGPGSNLNGRWNHPVVQVAWEDANAYAKWAGKRLPTEAEWEYAARGGVAEKRYAWGDDFTPQHHFMANTFQGHFPDKDTKEDGFAGTAPVGSFPANGYGLYDMIGNVWEWTADWYDANEYKKMDTKKVTANPTGPTKTYDPDDPYAMQRVTKGGSFLCSNDYCVNYRPSARRGTAHDSGASHIGFRCVKDK</sequence>
<evidence type="ECO:0000256" key="1">
    <source>
        <dbReference type="SAM" id="SignalP"/>
    </source>
</evidence>
<evidence type="ECO:0000259" key="2">
    <source>
        <dbReference type="Pfam" id="PF03781"/>
    </source>
</evidence>
<dbReference type="RefSeq" id="WP_211302084.1">
    <property type="nucleotide sequence ID" value="NZ_PYAW01000005.1"/>
</dbReference>
<comment type="caution">
    <text evidence="3">The sequence shown here is derived from an EMBL/GenBank/DDBJ whole genome shotgun (WGS) entry which is preliminary data.</text>
</comment>
<keyword evidence="4" id="KW-1185">Reference proteome</keyword>
<feature type="chain" id="PRO_5015146940" evidence="1">
    <location>
        <begin position="24"/>
        <end position="352"/>
    </location>
</feature>
<evidence type="ECO:0000313" key="3">
    <source>
        <dbReference type="EMBL" id="PSL44835.1"/>
    </source>
</evidence>
<dbReference type="Proteomes" id="UP000240971">
    <property type="component" value="Unassembled WGS sequence"/>
</dbReference>